<dbReference type="Proteomes" id="UP000245207">
    <property type="component" value="Unassembled WGS sequence"/>
</dbReference>
<organism evidence="2 3">
    <name type="scientific">Artemisia annua</name>
    <name type="common">Sweet wormwood</name>
    <dbReference type="NCBI Taxonomy" id="35608"/>
    <lineage>
        <taxon>Eukaryota</taxon>
        <taxon>Viridiplantae</taxon>
        <taxon>Streptophyta</taxon>
        <taxon>Embryophyta</taxon>
        <taxon>Tracheophyta</taxon>
        <taxon>Spermatophyta</taxon>
        <taxon>Magnoliopsida</taxon>
        <taxon>eudicotyledons</taxon>
        <taxon>Gunneridae</taxon>
        <taxon>Pentapetalae</taxon>
        <taxon>asterids</taxon>
        <taxon>campanulids</taxon>
        <taxon>Asterales</taxon>
        <taxon>Asteraceae</taxon>
        <taxon>Asteroideae</taxon>
        <taxon>Anthemideae</taxon>
        <taxon>Artemisiinae</taxon>
        <taxon>Artemisia</taxon>
    </lineage>
</organism>
<feature type="region of interest" description="Disordered" evidence="1">
    <location>
        <begin position="45"/>
        <end position="140"/>
    </location>
</feature>
<feature type="compositionally biased region" description="Pro residues" evidence="1">
    <location>
        <begin position="93"/>
        <end position="102"/>
    </location>
</feature>
<evidence type="ECO:0000256" key="1">
    <source>
        <dbReference type="SAM" id="MobiDB-lite"/>
    </source>
</evidence>
<dbReference type="AlphaFoldDB" id="A0A2U1LXN1"/>
<feature type="compositionally biased region" description="Low complexity" evidence="1">
    <location>
        <begin position="116"/>
        <end position="126"/>
    </location>
</feature>
<keyword evidence="3" id="KW-1185">Reference proteome</keyword>
<gene>
    <name evidence="2" type="ORF">CTI12_AA440750</name>
</gene>
<evidence type="ECO:0000313" key="3">
    <source>
        <dbReference type="Proteomes" id="UP000245207"/>
    </source>
</evidence>
<feature type="compositionally biased region" description="Pro residues" evidence="1">
    <location>
        <begin position="127"/>
        <end position="136"/>
    </location>
</feature>
<feature type="region of interest" description="Disordered" evidence="1">
    <location>
        <begin position="155"/>
        <end position="227"/>
    </location>
</feature>
<name>A0A2U1LXN1_ARTAN</name>
<feature type="compositionally biased region" description="Polar residues" evidence="1">
    <location>
        <begin position="155"/>
        <end position="186"/>
    </location>
</feature>
<comment type="caution">
    <text evidence="2">The sequence shown here is derived from an EMBL/GenBank/DDBJ whole genome shotgun (WGS) entry which is preliminary data.</text>
</comment>
<feature type="compositionally biased region" description="Basic and acidic residues" evidence="1">
    <location>
        <begin position="195"/>
        <end position="210"/>
    </location>
</feature>
<sequence length="227" mass="26187">MLFRVFDPEDDESSVNQVKSYEYEDVKDVDDEIFFYDADWHLSDEATNASGNSDDQRTPTPPPVAWIHADPRVEPQHYDYNTSKSSNSQSSWTPPPARPPPQRKQETQQHYNRQTSMSSSSESSYIPRPPPPPPFDMPERRYKYYGEHFVRLRSFNSNTSSSPDIQPMGQPSTSMDGGDSFWSSPDVNAKAGKYIRKEKEQWRMEQENTVKKKSGPSFINKPKLHKS</sequence>
<proteinExistence type="predicted"/>
<dbReference type="STRING" id="35608.A0A2U1LXN1"/>
<dbReference type="EMBL" id="PKPP01007302">
    <property type="protein sequence ID" value="PWA53762.1"/>
    <property type="molecule type" value="Genomic_DNA"/>
</dbReference>
<protein>
    <submittedName>
        <fullName evidence="2">Formin-like protein 20</fullName>
    </submittedName>
</protein>
<accession>A0A2U1LXN1</accession>
<evidence type="ECO:0000313" key="2">
    <source>
        <dbReference type="EMBL" id="PWA53762.1"/>
    </source>
</evidence>
<reference evidence="2 3" key="1">
    <citation type="journal article" date="2018" name="Mol. Plant">
        <title>The genome of Artemisia annua provides insight into the evolution of Asteraceae family and artemisinin biosynthesis.</title>
        <authorList>
            <person name="Shen Q."/>
            <person name="Zhang L."/>
            <person name="Liao Z."/>
            <person name="Wang S."/>
            <person name="Yan T."/>
            <person name="Shi P."/>
            <person name="Liu M."/>
            <person name="Fu X."/>
            <person name="Pan Q."/>
            <person name="Wang Y."/>
            <person name="Lv Z."/>
            <person name="Lu X."/>
            <person name="Zhang F."/>
            <person name="Jiang W."/>
            <person name="Ma Y."/>
            <person name="Chen M."/>
            <person name="Hao X."/>
            <person name="Li L."/>
            <person name="Tang Y."/>
            <person name="Lv G."/>
            <person name="Zhou Y."/>
            <person name="Sun X."/>
            <person name="Brodelius P.E."/>
            <person name="Rose J.K.C."/>
            <person name="Tang K."/>
        </authorList>
    </citation>
    <scope>NUCLEOTIDE SEQUENCE [LARGE SCALE GENOMIC DNA]</scope>
    <source>
        <strain evidence="3">cv. Huhao1</strain>
        <tissue evidence="2">Leaf</tissue>
    </source>
</reference>